<keyword evidence="3 8" id="KW-0963">Cytoplasm</keyword>
<dbReference type="InterPro" id="IPR001900">
    <property type="entry name" value="RNase_II/R"/>
</dbReference>
<dbReference type="InterPro" id="IPR013223">
    <property type="entry name" value="RNase_B_OB_dom"/>
</dbReference>
<proteinExistence type="inferred from homology"/>
<dbReference type="Pfam" id="PF00575">
    <property type="entry name" value="S1"/>
    <property type="match status" value="1"/>
</dbReference>
<evidence type="ECO:0000256" key="1">
    <source>
        <dbReference type="ARBA" id="ARBA00001849"/>
    </source>
</evidence>
<dbReference type="STRING" id="596327.PORUE0001_0381"/>
<dbReference type="SUPFAM" id="SSF50249">
    <property type="entry name" value="Nucleic acid-binding proteins"/>
    <property type="match status" value="3"/>
</dbReference>
<protein>
    <recommendedName>
        <fullName evidence="8">Ribonuclease R</fullName>
        <shortName evidence="8">RNase R</shortName>
        <ecNumber evidence="8">3.1.13.1</ecNumber>
    </recommendedName>
</protein>
<dbReference type="InterPro" id="IPR012340">
    <property type="entry name" value="NA-bd_OB-fold"/>
</dbReference>
<dbReference type="NCBIfam" id="TIGR02063">
    <property type="entry name" value="RNase_R"/>
    <property type="match status" value="1"/>
</dbReference>
<evidence type="ECO:0000256" key="8">
    <source>
        <dbReference type="HAMAP-Rule" id="MF_01895"/>
    </source>
</evidence>
<dbReference type="Gene3D" id="2.40.50.140">
    <property type="entry name" value="Nucleic acid-binding proteins"/>
    <property type="match status" value="2"/>
</dbReference>
<dbReference type="CDD" id="cd04471">
    <property type="entry name" value="S1_RNase_R"/>
    <property type="match status" value="1"/>
</dbReference>
<gene>
    <name evidence="8 10" type="primary">rnr</name>
    <name evidence="10" type="ORF">PORUE0001_0381</name>
</gene>
<keyword evidence="5 8" id="KW-0378">Hydrolase</keyword>
<evidence type="ECO:0000259" key="9">
    <source>
        <dbReference type="PROSITE" id="PS50126"/>
    </source>
</evidence>
<reference evidence="10 11" key="1">
    <citation type="submission" date="2009-04" db="EMBL/GenBank/DDBJ databases">
        <authorList>
            <person name="Sebastian Y."/>
            <person name="Madupu R."/>
            <person name="Durkin A.S."/>
            <person name="Torralba M."/>
            <person name="Methe B."/>
            <person name="Sutton G.G."/>
            <person name="Strausberg R.L."/>
            <person name="Nelson K.E."/>
        </authorList>
    </citation>
    <scope>NUCLEOTIDE SEQUENCE [LARGE SCALE GENOMIC DNA]</scope>
    <source>
        <strain evidence="10 11">60-3</strain>
    </source>
</reference>
<dbReference type="PROSITE" id="PS50126">
    <property type="entry name" value="S1"/>
    <property type="match status" value="1"/>
</dbReference>
<comment type="similarity">
    <text evidence="8">Belongs to the RNR ribonuclease family. RNase R subfamily.</text>
</comment>
<keyword evidence="11" id="KW-1185">Reference proteome</keyword>
<dbReference type="Pfam" id="PF08206">
    <property type="entry name" value="OB_RNB"/>
    <property type="match status" value="1"/>
</dbReference>
<comment type="subcellular location">
    <subcellularLocation>
        <location evidence="2 8">Cytoplasm</location>
    </subcellularLocation>
</comment>
<sequence length="725" mass="82894">MTKPSRKKNTPKKNLSKRSKTERLNLDELTRAVVKLFASNPTHTWNYKQVSKQLNITAQPLRLTISRILEVLAMDDTLTRVKPGTYRYNLSGALLFGTFERRSNGRNAVISDEDGKSIFIAERNAMHALNGDRVQARLFAKRQGGDLEGEVINIIERSKHTFVGRLEFKKDWAIFVTEDRTLSTDILIPLSELHGAQRDSKVEVAITDWPSSDKIPTGRVLKVLGKAGDNDTEMRAILTEYNIDYDYPQAAIDEAERLSGEITQEQLAQREDFREVPTLTIDPADAKDFDDALSYRDLGDGRHEVGVHIADVSYFVTEGSKIDEEAYARGTSVYLVDRTIPMLPEVLCNNLCSLRPNEDKYAYSCILTLDNAAHVQQYRICRTVIRSDQRMTYEEAQDVIEGRSDTQQAIIQPLFELSQQLRKRRFDDGAIKFQSQEVRFTLDPKGRPTGVEEVVDNESHHLIEEFMLLANRTVAEDIGQVRAKGKKAKNFVYRVHAQPSEEKLMALASFAGKFGYKVNLSGENRQVSRSFNKLLDSVQGKREENLIETLAIRSMTRAEYSPDNIGHYGLSFAFYTHFTSPIRRYPDLMVHRLLTRYYAGGRSVTKGKLEEQCQHCSEQEQIATQAERDSVKYKQVEYMKARMGQVFDGVISGVAEWGLYVELKGSHCEGLIPIRKLEDDYFEYDEKNYRLRGRRTGKRYNLGDPITVRVARADLEQRQLDFDLV</sequence>
<dbReference type="EC" id="3.1.13.1" evidence="8"/>
<dbReference type="InterPro" id="IPR004476">
    <property type="entry name" value="RNase_II/RNase_R"/>
</dbReference>
<dbReference type="GO" id="GO:0008859">
    <property type="term" value="F:exoribonuclease II activity"/>
    <property type="evidence" value="ECO:0007669"/>
    <property type="project" value="UniProtKB-UniRule"/>
</dbReference>
<comment type="caution">
    <text evidence="10">The sequence shown here is derived from an EMBL/GenBank/DDBJ whole genome shotgun (WGS) entry which is preliminary data.</text>
</comment>
<evidence type="ECO:0000256" key="6">
    <source>
        <dbReference type="ARBA" id="ARBA00022839"/>
    </source>
</evidence>
<evidence type="ECO:0000313" key="10">
    <source>
        <dbReference type="EMBL" id="EEK16289.1"/>
    </source>
</evidence>
<dbReference type="AlphaFoldDB" id="C2MD60"/>
<dbReference type="HAMAP" id="MF_01895">
    <property type="entry name" value="RNase_R"/>
    <property type="match status" value="1"/>
</dbReference>
<keyword evidence="6 8" id="KW-0269">Exonuclease</keyword>
<accession>C2MD60</accession>
<dbReference type="PANTHER" id="PTHR23355:SF9">
    <property type="entry name" value="DIS3-LIKE EXONUCLEASE 2"/>
    <property type="match status" value="1"/>
</dbReference>
<dbReference type="Proteomes" id="UP000003303">
    <property type="component" value="Unassembled WGS sequence"/>
</dbReference>
<name>C2MD60_9PORP</name>
<evidence type="ECO:0000313" key="11">
    <source>
        <dbReference type="Proteomes" id="UP000003303"/>
    </source>
</evidence>
<dbReference type="SMART" id="SM00316">
    <property type="entry name" value="S1"/>
    <property type="match status" value="1"/>
</dbReference>
<dbReference type="InterPro" id="IPR011805">
    <property type="entry name" value="RNase_R"/>
</dbReference>
<evidence type="ECO:0000256" key="5">
    <source>
        <dbReference type="ARBA" id="ARBA00022801"/>
    </source>
</evidence>
<evidence type="ECO:0000256" key="4">
    <source>
        <dbReference type="ARBA" id="ARBA00022722"/>
    </source>
</evidence>
<dbReference type="GO" id="GO:0005829">
    <property type="term" value="C:cytosol"/>
    <property type="evidence" value="ECO:0007669"/>
    <property type="project" value="TreeGrafter"/>
</dbReference>
<dbReference type="SMART" id="SM00955">
    <property type="entry name" value="RNB"/>
    <property type="match status" value="1"/>
</dbReference>
<dbReference type="InterPro" id="IPR050180">
    <property type="entry name" value="RNR_Ribonuclease"/>
</dbReference>
<dbReference type="InterPro" id="IPR022966">
    <property type="entry name" value="RNase_II/R_CS"/>
</dbReference>
<keyword evidence="7 8" id="KW-0694">RNA-binding</keyword>
<dbReference type="InterPro" id="IPR040476">
    <property type="entry name" value="CSD2"/>
</dbReference>
<dbReference type="GO" id="GO:0006402">
    <property type="term" value="P:mRNA catabolic process"/>
    <property type="evidence" value="ECO:0007669"/>
    <property type="project" value="TreeGrafter"/>
</dbReference>
<dbReference type="InterPro" id="IPR003029">
    <property type="entry name" value="S1_domain"/>
</dbReference>
<evidence type="ECO:0000256" key="3">
    <source>
        <dbReference type="ARBA" id="ARBA00022490"/>
    </source>
</evidence>
<dbReference type="GO" id="GO:0003723">
    <property type="term" value="F:RNA binding"/>
    <property type="evidence" value="ECO:0007669"/>
    <property type="project" value="UniProtKB-UniRule"/>
</dbReference>
<dbReference type="eggNOG" id="COG0557">
    <property type="taxonomic scope" value="Bacteria"/>
</dbReference>
<dbReference type="PANTHER" id="PTHR23355">
    <property type="entry name" value="RIBONUCLEASE"/>
    <property type="match status" value="1"/>
</dbReference>
<dbReference type="RefSeq" id="WP_007365730.1">
    <property type="nucleotide sequence ID" value="NZ_ACLR01000182.1"/>
</dbReference>
<evidence type="ECO:0000256" key="2">
    <source>
        <dbReference type="ARBA" id="ARBA00004496"/>
    </source>
</evidence>
<keyword evidence="4 8" id="KW-0540">Nuclease</keyword>
<dbReference type="PROSITE" id="PS01175">
    <property type="entry name" value="RIBONUCLEASE_II"/>
    <property type="match status" value="1"/>
</dbReference>
<dbReference type="Pfam" id="PF17876">
    <property type="entry name" value="CSD2"/>
    <property type="match status" value="1"/>
</dbReference>
<evidence type="ECO:0000256" key="7">
    <source>
        <dbReference type="ARBA" id="ARBA00022884"/>
    </source>
</evidence>
<organism evidence="10 11">
    <name type="scientific">Porphyromonas uenonis 60-3</name>
    <dbReference type="NCBI Taxonomy" id="596327"/>
    <lineage>
        <taxon>Bacteria</taxon>
        <taxon>Pseudomonadati</taxon>
        <taxon>Bacteroidota</taxon>
        <taxon>Bacteroidia</taxon>
        <taxon>Bacteroidales</taxon>
        <taxon>Porphyromonadaceae</taxon>
        <taxon>Porphyromonas</taxon>
    </lineage>
</organism>
<dbReference type="NCBIfam" id="TIGR00358">
    <property type="entry name" value="3_prime_RNase"/>
    <property type="match status" value="1"/>
</dbReference>
<comment type="catalytic activity">
    <reaction evidence="1 8">
        <text>Exonucleolytic cleavage in the 3'- to 5'-direction to yield nucleoside 5'-phosphates.</text>
        <dbReference type="EC" id="3.1.13.1"/>
    </reaction>
</comment>
<dbReference type="EMBL" id="ACLR01000182">
    <property type="protein sequence ID" value="EEK16289.1"/>
    <property type="molecule type" value="Genomic_DNA"/>
</dbReference>
<dbReference type="OrthoDB" id="9764149at2"/>
<feature type="domain" description="S1 motif" evidence="9">
    <location>
        <begin position="644"/>
        <end position="725"/>
    </location>
</feature>
<comment type="function">
    <text evidence="8">3'-5' exoribonuclease that releases 5'-nucleoside monophosphates and is involved in maturation of structured RNAs.</text>
</comment>
<dbReference type="Pfam" id="PF00773">
    <property type="entry name" value="RNB"/>
    <property type="match status" value="1"/>
</dbReference>